<dbReference type="Pfam" id="PF03739">
    <property type="entry name" value="LptF_LptG"/>
    <property type="match status" value="1"/>
</dbReference>
<feature type="transmembrane region" description="Helical" evidence="6">
    <location>
        <begin position="404"/>
        <end position="424"/>
    </location>
</feature>
<protein>
    <submittedName>
        <fullName evidence="7">Putative permease, YjgP/YjgQ family</fullName>
    </submittedName>
</protein>
<dbReference type="EMBL" id="CP001841">
    <property type="protein sequence ID" value="AEF82576.1"/>
    <property type="molecule type" value="Genomic_DNA"/>
</dbReference>
<dbReference type="Proteomes" id="UP000009222">
    <property type="component" value="Chromosome"/>
</dbReference>
<dbReference type="STRING" id="545695.TREAZ_0539"/>
<keyword evidence="5 6" id="KW-0472">Membrane</keyword>
<reference evidence="8" key="1">
    <citation type="submission" date="2009-12" db="EMBL/GenBank/DDBJ databases">
        <title>Complete sequence of Treponema azotonutricium strain ZAS-9.</title>
        <authorList>
            <person name="Tetu S.G."/>
            <person name="Matson E."/>
            <person name="Ren Q."/>
            <person name="Seshadri R."/>
            <person name="Elbourne L."/>
            <person name="Hassan K.A."/>
            <person name="Durkin A."/>
            <person name="Radune D."/>
            <person name="Mohamoud Y."/>
            <person name="Shay R."/>
            <person name="Jin S."/>
            <person name="Zhang X."/>
            <person name="Lucey K."/>
            <person name="Ballor N.R."/>
            <person name="Ottesen E."/>
            <person name="Rosenthal R."/>
            <person name="Allen A."/>
            <person name="Leadbetter J.R."/>
            <person name="Paulsen I.T."/>
        </authorList>
    </citation>
    <scope>NUCLEOTIDE SEQUENCE [LARGE SCALE GENOMIC DNA]</scope>
    <source>
        <strain evidence="8">ATCC BAA-888 / DSM 13862 / ZAS-9</strain>
    </source>
</reference>
<evidence type="ECO:0000256" key="2">
    <source>
        <dbReference type="ARBA" id="ARBA00022475"/>
    </source>
</evidence>
<dbReference type="RefSeq" id="WP_015711413.1">
    <property type="nucleotide sequence ID" value="NC_015577.1"/>
</dbReference>
<comment type="subcellular location">
    <subcellularLocation>
        <location evidence="1">Cell membrane</location>
        <topology evidence="1">Multi-pass membrane protein</topology>
    </subcellularLocation>
</comment>
<proteinExistence type="predicted"/>
<evidence type="ECO:0000256" key="3">
    <source>
        <dbReference type="ARBA" id="ARBA00022692"/>
    </source>
</evidence>
<evidence type="ECO:0000313" key="8">
    <source>
        <dbReference type="Proteomes" id="UP000009222"/>
    </source>
</evidence>
<dbReference type="PANTHER" id="PTHR33529:SF6">
    <property type="entry name" value="YJGP_YJGQ FAMILY PERMEASE"/>
    <property type="match status" value="1"/>
</dbReference>
<dbReference type="HOGENOM" id="CLU_028799_3_0_12"/>
<dbReference type="eggNOG" id="COG0795">
    <property type="taxonomic scope" value="Bacteria"/>
</dbReference>
<feature type="transmembrane region" description="Helical" evidence="6">
    <location>
        <begin position="346"/>
        <end position="366"/>
    </location>
</feature>
<dbReference type="InParanoid" id="F5YBN7"/>
<feature type="transmembrane region" description="Helical" evidence="6">
    <location>
        <begin position="373"/>
        <end position="392"/>
    </location>
</feature>
<feature type="transmembrane region" description="Helical" evidence="6">
    <location>
        <begin position="111"/>
        <end position="129"/>
    </location>
</feature>
<gene>
    <name evidence="7" type="ordered locus">TREAZ_0539</name>
</gene>
<keyword evidence="2" id="KW-1003">Cell membrane</keyword>
<sequence length="428" mass="48057">MPTKPPTVIGRNISWTIFRYIVADALFSFLVAFLFFFFIFFVNQLLLLAQEILTKKVPFFQVALLVVYSLPSIIAMSAPFACLVGTLMTIGRLSSDNEVLVMMSSGLSYRNIFVPALAVGIVISMLSFFTNDVLLPAGTVQFSRLYRQILVSTPALELEANSVKRFRDTVIVTGPVTGRAIDNVLILDRTSDGERRVIMAKNAELKDAGKEGLSLDLNEAFIQSSKEIMRDDYDYASSGFLRYWVPQEDLIQAVSSIGPREMSSVDVRREIGVKNADLRERLDDRYGKALIQGLSLEDSLRKGPSNDAWNRRENYFTAYTREFQAARAIENDRSLLIYRLEYYKKFSIPFGAFSFVFLAVPLGLLAKKSGQTVGFIFGLIIAVIYWALLLGGQTMGVRLGYSPFWSMWLPNMLAGGIGLCMCIVRLRK</sequence>
<dbReference type="OrthoDB" id="356563at2"/>
<dbReference type="GO" id="GO:0015920">
    <property type="term" value="P:lipopolysaccharide transport"/>
    <property type="evidence" value="ECO:0007669"/>
    <property type="project" value="TreeGrafter"/>
</dbReference>
<organism evidence="7 8">
    <name type="scientific">Leadbettera azotonutricia (strain ATCC BAA-888 / DSM 13862 / ZAS-9)</name>
    <name type="common">Treponema azotonutricium</name>
    <dbReference type="NCBI Taxonomy" id="545695"/>
    <lineage>
        <taxon>Bacteria</taxon>
        <taxon>Pseudomonadati</taxon>
        <taxon>Spirochaetota</taxon>
        <taxon>Spirochaetia</taxon>
        <taxon>Spirochaetales</taxon>
        <taxon>Breznakiellaceae</taxon>
        <taxon>Leadbettera</taxon>
    </lineage>
</organism>
<reference evidence="7 8" key="2">
    <citation type="journal article" date="2011" name="ISME J.">
        <title>RNA-seq reveals cooperative metabolic interactions between two termite-gut spirochete species in co-culture.</title>
        <authorList>
            <person name="Rosenthal A.Z."/>
            <person name="Matson E.G."/>
            <person name="Eldar A."/>
            <person name="Leadbetter J.R."/>
        </authorList>
    </citation>
    <scope>NUCLEOTIDE SEQUENCE [LARGE SCALE GENOMIC DNA]</scope>
    <source>
        <strain evidence="8">ATCC BAA-888 / DSM 13862 / ZAS-9</strain>
    </source>
</reference>
<keyword evidence="3 6" id="KW-0812">Transmembrane</keyword>
<keyword evidence="8" id="KW-1185">Reference proteome</keyword>
<evidence type="ECO:0000256" key="5">
    <source>
        <dbReference type="ARBA" id="ARBA00023136"/>
    </source>
</evidence>
<dbReference type="GO" id="GO:0043190">
    <property type="term" value="C:ATP-binding cassette (ABC) transporter complex"/>
    <property type="evidence" value="ECO:0007669"/>
    <property type="project" value="TreeGrafter"/>
</dbReference>
<feature type="transmembrane region" description="Helical" evidence="6">
    <location>
        <begin position="62"/>
        <end position="90"/>
    </location>
</feature>
<feature type="transmembrane region" description="Helical" evidence="6">
    <location>
        <begin position="21"/>
        <end position="42"/>
    </location>
</feature>
<name>F5YBN7_LEAAZ</name>
<evidence type="ECO:0000256" key="1">
    <source>
        <dbReference type="ARBA" id="ARBA00004651"/>
    </source>
</evidence>
<dbReference type="PANTHER" id="PTHR33529">
    <property type="entry name" value="SLR0882 PROTEIN-RELATED"/>
    <property type="match status" value="1"/>
</dbReference>
<accession>F5YBN7</accession>
<evidence type="ECO:0000256" key="6">
    <source>
        <dbReference type="SAM" id="Phobius"/>
    </source>
</evidence>
<keyword evidence="4 6" id="KW-1133">Transmembrane helix</keyword>
<dbReference type="AlphaFoldDB" id="F5YBN7"/>
<evidence type="ECO:0000256" key="4">
    <source>
        <dbReference type="ARBA" id="ARBA00022989"/>
    </source>
</evidence>
<dbReference type="InterPro" id="IPR005495">
    <property type="entry name" value="LptG/LptF_permease"/>
</dbReference>
<evidence type="ECO:0000313" key="7">
    <source>
        <dbReference type="EMBL" id="AEF82576.1"/>
    </source>
</evidence>
<dbReference type="KEGG" id="taz:TREAZ_0539"/>